<evidence type="ECO:0000313" key="2">
    <source>
        <dbReference type="EMBL" id="TYA74095.1"/>
    </source>
</evidence>
<dbReference type="EMBL" id="VSDQ01000679">
    <property type="protein sequence ID" value="TYA74095.1"/>
    <property type="molecule type" value="Genomic_DNA"/>
</dbReference>
<organism evidence="2 3">
    <name type="scientific">Seonamhaeicola marinus</name>
    <dbReference type="NCBI Taxonomy" id="1912246"/>
    <lineage>
        <taxon>Bacteria</taxon>
        <taxon>Pseudomonadati</taxon>
        <taxon>Bacteroidota</taxon>
        <taxon>Flavobacteriia</taxon>
        <taxon>Flavobacteriales</taxon>
        <taxon>Flavobacteriaceae</taxon>
    </lineage>
</organism>
<keyword evidence="3" id="KW-1185">Reference proteome</keyword>
<gene>
    <name evidence="2" type="ORF">FUA24_12170</name>
</gene>
<dbReference type="RefSeq" id="WP_148542670.1">
    <property type="nucleotide sequence ID" value="NZ_VSDQ01000679.1"/>
</dbReference>
<protein>
    <recommendedName>
        <fullName evidence="4">Lipoprotein</fullName>
    </recommendedName>
</protein>
<keyword evidence="1" id="KW-0732">Signal</keyword>
<reference evidence="2 3" key="1">
    <citation type="submission" date="2019-08" db="EMBL/GenBank/DDBJ databases">
        <title>Seonamhaeicola sediminis sp. nov., isolated from marine sediment.</title>
        <authorList>
            <person name="Cao W.R."/>
        </authorList>
    </citation>
    <scope>NUCLEOTIDE SEQUENCE [LARGE SCALE GENOMIC DNA]</scope>
    <source>
        <strain evidence="2 3">B011</strain>
    </source>
</reference>
<dbReference type="Proteomes" id="UP000323930">
    <property type="component" value="Unassembled WGS sequence"/>
</dbReference>
<proteinExistence type="predicted"/>
<dbReference type="AlphaFoldDB" id="A0A5D0HS76"/>
<comment type="caution">
    <text evidence="2">The sequence shown here is derived from an EMBL/GenBank/DDBJ whole genome shotgun (WGS) entry which is preliminary data.</text>
</comment>
<feature type="chain" id="PRO_5022719527" description="Lipoprotein" evidence="1">
    <location>
        <begin position="22"/>
        <end position="167"/>
    </location>
</feature>
<accession>A0A5D0HS76</accession>
<name>A0A5D0HS76_9FLAO</name>
<dbReference type="OrthoDB" id="1364277at2"/>
<evidence type="ECO:0000313" key="3">
    <source>
        <dbReference type="Proteomes" id="UP000323930"/>
    </source>
</evidence>
<sequence>MLKVKQLLFFALMLLVMMSFSQCGSVKKGLESEAPVDIKEAYYKEWSNPARGMGSGLNLFLVLNSKTNAIVLDSVYFRGKQAKLTLKDGNTFFGKFKTDKNTMQKDIVMSSDSTQEYNNTMPKITRIPFELERNECVVSYKDGNKTKYFKISNISKRASNNSLDVPM</sequence>
<evidence type="ECO:0008006" key="4">
    <source>
        <dbReference type="Google" id="ProtNLM"/>
    </source>
</evidence>
<feature type="signal peptide" evidence="1">
    <location>
        <begin position="1"/>
        <end position="21"/>
    </location>
</feature>
<evidence type="ECO:0000256" key="1">
    <source>
        <dbReference type="SAM" id="SignalP"/>
    </source>
</evidence>